<dbReference type="HOGENOM" id="CLU_317145_0_0_1"/>
<accession>C1GBL8</accession>
<feature type="region of interest" description="Disordered" evidence="1">
    <location>
        <begin position="869"/>
        <end position="919"/>
    </location>
</feature>
<reference evidence="2 3" key="1">
    <citation type="journal article" date="2011" name="PLoS Genet.">
        <title>Comparative genomic analysis of human fungal pathogens causing paracoccidioidomycosis.</title>
        <authorList>
            <person name="Desjardins C.A."/>
            <person name="Champion M.D."/>
            <person name="Holder J.W."/>
            <person name="Muszewska A."/>
            <person name="Goldberg J."/>
            <person name="Bailao A.M."/>
            <person name="Brigido M.M."/>
            <person name="Ferreira M.E."/>
            <person name="Garcia A.M."/>
            <person name="Grynberg M."/>
            <person name="Gujja S."/>
            <person name="Heiman D.I."/>
            <person name="Henn M.R."/>
            <person name="Kodira C.D."/>
            <person name="Leon-Narvaez H."/>
            <person name="Longo L.V."/>
            <person name="Ma L.J."/>
            <person name="Malavazi I."/>
            <person name="Matsuo A.L."/>
            <person name="Morais F.V."/>
            <person name="Pereira M."/>
            <person name="Rodriguez-Brito S."/>
            <person name="Sakthikumar S."/>
            <person name="Salem-Izacc S.M."/>
            <person name="Sykes S.M."/>
            <person name="Teixeira M.M."/>
            <person name="Vallejo M.C."/>
            <person name="Walter M.E."/>
            <person name="Yandava C."/>
            <person name="Young S."/>
            <person name="Zeng Q."/>
            <person name="Zucker J."/>
            <person name="Felipe M.S."/>
            <person name="Goldman G.H."/>
            <person name="Haas B.J."/>
            <person name="McEwen J.G."/>
            <person name="Nino-Vega G."/>
            <person name="Puccia R."/>
            <person name="San-Blas G."/>
            <person name="Soares C.M."/>
            <person name="Birren B.W."/>
            <person name="Cuomo C.A."/>
        </authorList>
    </citation>
    <scope>NUCLEOTIDE SEQUENCE [LARGE SCALE GENOMIC DNA]</scope>
    <source>
        <strain evidence="2 3">Pb18</strain>
    </source>
</reference>
<dbReference type="InParanoid" id="C1GBL8"/>
<dbReference type="EMBL" id="KN275961">
    <property type="protein sequence ID" value="EEH48940.2"/>
    <property type="molecule type" value="Genomic_DNA"/>
</dbReference>
<feature type="region of interest" description="Disordered" evidence="1">
    <location>
        <begin position="172"/>
        <end position="203"/>
    </location>
</feature>
<dbReference type="OMA" id="HPESQYG"/>
<feature type="compositionally biased region" description="Polar residues" evidence="1">
    <location>
        <begin position="670"/>
        <end position="693"/>
    </location>
</feature>
<dbReference type="Proteomes" id="UP000001628">
    <property type="component" value="Unassembled WGS sequence"/>
</dbReference>
<dbReference type="GeneID" id="22584027"/>
<dbReference type="OrthoDB" id="5419922at2759"/>
<keyword evidence="3" id="KW-1185">Reference proteome</keyword>
<feature type="compositionally biased region" description="Polar residues" evidence="1">
    <location>
        <begin position="648"/>
        <end position="659"/>
    </location>
</feature>
<dbReference type="RefSeq" id="XP_010760236.1">
    <property type="nucleotide sequence ID" value="XM_010761934.1"/>
</dbReference>
<feature type="compositionally biased region" description="Polar residues" evidence="1">
    <location>
        <begin position="786"/>
        <end position="807"/>
    </location>
</feature>
<feature type="compositionally biased region" description="Basic and acidic residues" evidence="1">
    <location>
        <begin position="266"/>
        <end position="275"/>
    </location>
</feature>
<evidence type="ECO:0000313" key="3">
    <source>
        <dbReference type="Proteomes" id="UP000001628"/>
    </source>
</evidence>
<feature type="compositionally biased region" description="Polar residues" evidence="1">
    <location>
        <begin position="445"/>
        <end position="462"/>
    </location>
</feature>
<feature type="compositionally biased region" description="Polar residues" evidence="1">
    <location>
        <begin position="521"/>
        <end position="530"/>
    </location>
</feature>
<gene>
    <name evidence="2" type="ORF">PADG_05019</name>
</gene>
<feature type="compositionally biased region" description="Low complexity" evidence="1">
    <location>
        <begin position="292"/>
        <end position="304"/>
    </location>
</feature>
<feature type="region of interest" description="Disordered" evidence="1">
    <location>
        <begin position="333"/>
        <end position="549"/>
    </location>
</feature>
<dbReference type="KEGG" id="pbn:PADG_05019"/>
<feature type="compositionally biased region" description="Basic and acidic residues" evidence="1">
    <location>
        <begin position="432"/>
        <end position="444"/>
    </location>
</feature>
<organism evidence="2 3">
    <name type="scientific">Paracoccidioides brasiliensis (strain Pb18)</name>
    <dbReference type="NCBI Taxonomy" id="502780"/>
    <lineage>
        <taxon>Eukaryota</taxon>
        <taxon>Fungi</taxon>
        <taxon>Dikarya</taxon>
        <taxon>Ascomycota</taxon>
        <taxon>Pezizomycotina</taxon>
        <taxon>Eurotiomycetes</taxon>
        <taxon>Eurotiomycetidae</taxon>
        <taxon>Onygenales</taxon>
        <taxon>Ajellomycetaceae</taxon>
        <taxon>Paracoccidioides</taxon>
    </lineage>
</organism>
<feature type="region of interest" description="Disordered" evidence="1">
    <location>
        <begin position="643"/>
        <end position="739"/>
    </location>
</feature>
<evidence type="ECO:0000256" key="1">
    <source>
        <dbReference type="SAM" id="MobiDB-lite"/>
    </source>
</evidence>
<feature type="region of interest" description="Disordered" evidence="1">
    <location>
        <begin position="751"/>
        <end position="807"/>
    </location>
</feature>
<feature type="compositionally biased region" description="Polar residues" evidence="1">
    <location>
        <begin position="276"/>
        <end position="291"/>
    </location>
</feature>
<sequence length="919" mass="101751">MFHVTCCCLGNHPPASRASKAYRVKVEKEIPIIEYEVIIEFHHSRTQASTSLGFNKNTPLKSTANAIHGVLSLHLLLSPELFPFPYVAVSAMLCQRHTSPLHFEPLSPSPSDLLSGFSSFDSGDALDDASRTSRRRKIESLAQDYLEGKPLFILSASLKGPFNNGWVNPWKKSESPKELSNKQQRMNGEPQVDRSGIRVVPVPEPSSSVVNYIKRHSKYPRVHRRGSGFESSNPEPICRLQQQQQQQQQQQSEQHVNGLGRKSGKRDRERLETDISSHSQQRSPSIILSKQRSTSAVRSRISSSQAERHWSAPHRFSKSGWLEKDEKRLHQRDFNRSISSVSPTPGYRRRFSRESQLQDGGIQHNKRQRVGDLDDQHKIPPPNHIAFIPINGRLHPEEVSSFRRSSKSPGGSSCYPKPDNPASALTGHSSRRGKEDISLHDKKSSYASAPKSQKSQDVQVSASLHGVTSLDHHPESQYGHTDKVRSSADTTSSSNTRKAENRWRLQSCGDKPQRKIKLRSTENISHNSVPDLTPEGTHDYQDQDQDQGQEQNHTFNATASGTMPIPSAQLIPEHSRLPNPALSLYSTDFSGRHNVTGTARHETQNLGYDEQFSTKAALTIAQKSLVDDLAIATKDIVTATEIRKASRQRTGQAKQQINDVSLYDIPNDDQPATNNPKRQAQEGSTRAMLNSQAPFDFSTVKRIKPGRPSDADTDIIGKKSKGQRDTSYPYYEPPLASPSNLRIQTQSLSPKSVHFLPNGGQTNDSSNLPHPLSLPHPFPAAASAPTDSSQPNHLSNPIHPLTTNPSTYTDSTILPFNLTSATTGTCHQDGQGHGESRDNFNLSQAILDAGTFLGSWDFERLELQLSHSHSQSHSYGHGGRNSPGNGDGKKQPPQLSSENVDASGPRLQSILRSERSGRG</sequence>
<dbReference type="AlphaFoldDB" id="C1GBL8"/>
<proteinExistence type="predicted"/>
<feature type="compositionally biased region" description="Basic residues" evidence="1">
    <location>
        <begin position="215"/>
        <end position="226"/>
    </location>
</feature>
<feature type="compositionally biased region" description="Basic and acidic residues" evidence="1">
    <location>
        <begin position="470"/>
        <end position="486"/>
    </location>
</feature>
<feature type="region of interest" description="Disordered" evidence="1">
    <location>
        <begin position="215"/>
        <end position="313"/>
    </location>
</feature>
<feature type="compositionally biased region" description="Low complexity" evidence="1">
    <location>
        <begin position="241"/>
        <end position="251"/>
    </location>
</feature>
<feature type="compositionally biased region" description="Polar residues" evidence="1">
    <location>
        <begin position="487"/>
        <end position="496"/>
    </location>
</feature>
<dbReference type="eggNOG" id="ENOG502SYKX">
    <property type="taxonomic scope" value="Eukaryota"/>
</dbReference>
<dbReference type="STRING" id="502780.C1GBL8"/>
<dbReference type="VEuPathDB" id="FungiDB:PADG_05019"/>
<protein>
    <submittedName>
        <fullName evidence="2">Uncharacterized protein</fullName>
    </submittedName>
</protein>
<feature type="compositionally biased region" description="Basic and acidic residues" evidence="1">
    <location>
        <begin position="369"/>
        <end position="378"/>
    </location>
</feature>
<evidence type="ECO:0000313" key="2">
    <source>
        <dbReference type="EMBL" id="EEH48940.2"/>
    </source>
</evidence>
<name>C1GBL8_PARBD</name>